<feature type="compositionally biased region" description="Gly residues" evidence="3">
    <location>
        <begin position="1364"/>
        <end position="1374"/>
    </location>
</feature>
<dbReference type="InterPro" id="IPR002528">
    <property type="entry name" value="MATE_fam"/>
</dbReference>
<dbReference type="InterPro" id="IPR027482">
    <property type="entry name" value="Sec1-like_dom2"/>
</dbReference>
<name>F0XUW5_GROCL</name>
<dbReference type="Pfam" id="PF01554">
    <property type="entry name" value="MatE"/>
    <property type="match status" value="2"/>
</dbReference>
<dbReference type="GO" id="GO:0016020">
    <property type="term" value="C:membrane"/>
    <property type="evidence" value="ECO:0007669"/>
    <property type="project" value="InterPro"/>
</dbReference>
<evidence type="ECO:0000256" key="2">
    <source>
        <dbReference type="ARBA" id="ARBA00010199"/>
    </source>
</evidence>
<evidence type="ECO:0000256" key="4">
    <source>
        <dbReference type="SAM" id="Phobius"/>
    </source>
</evidence>
<dbReference type="eggNOG" id="KOG1347">
    <property type="taxonomic scope" value="Eukaryota"/>
</dbReference>
<evidence type="ECO:0000313" key="5">
    <source>
        <dbReference type="EMBL" id="EFW98512.1"/>
    </source>
</evidence>
<feature type="region of interest" description="Disordered" evidence="3">
    <location>
        <begin position="54"/>
        <end position="98"/>
    </location>
</feature>
<dbReference type="InterPro" id="IPR045069">
    <property type="entry name" value="MATE_euk"/>
</dbReference>
<dbReference type="CDD" id="cd13132">
    <property type="entry name" value="MATE_eukaryotic"/>
    <property type="match status" value="1"/>
</dbReference>
<dbReference type="Gene3D" id="3.90.830.10">
    <property type="entry name" value="Syntaxin Binding Protein 1, Chain A, domain 2"/>
    <property type="match status" value="1"/>
</dbReference>
<feature type="region of interest" description="Disordered" evidence="3">
    <location>
        <begin position="1329"/>
        <end position="1445"/>
    </location>
</feature>
<dbReference type="InterPro" id="IPR043154">
    <property type="entry name" value="Sec-1-like_dom1"/>
</dbReference>
<protein>
    <submittedName>
        <fullName evidence="5">Sec1 protein</fullName>
    </submittedName>
</protein>
<evidence type="ECO:0000313" key="6">
    <source>
        <dbReference type="Proteomes" id="UP000007796"/>
    </source>
</evidence>
<dbReference type="OrthoDB" id="2228at2759"/>
<feature type="transmembrane region" description="Helical" evidence="4">
    <location>
        <begin position="362"/>
        <end position="380"/>
    </location>
</feature>
<dbReference type="GO" id="GO:0016192">
    <property type="term" value="P:vesicle-mediated transport"/>
    <property type="evidence" value="ECO:0007669"/>
    <property type="project" value="InterPro"/>
</dbReference>
<feature type="compositionally biased region" description="Basic and acidic residues" evidence="3">
    <location>
        <begin position="121"/>
        <end position="137"/>
    </location>
</feature>
<dbReference type="RefSeq" id="XP_014167995.1">
    <property type="nucleotide sequence ID" value="XM_014312520.1"/>
</dbReference>
<feature type="transmembrane region" description="Helical" evidence="4">
    <location>
        <begin position="454"/>
        <end position="480"/>
    </location>
</feature>
<accession>F0XUW5</accession>
<dbReference type="HOGENOM" id="CLU_251624_0_0_1"/>
<dbReference type="Gene3D" id="3.40.50.1910">
    <property type="match status" value="1"/>
</dbReference>
<dbReference type="eggNOG" id="KOG1300">
    <property type="taxonomic scope" value="Eukaryota"/>
</dbReference>
<feature type="compositionally biased region" description="Basic residues" evidence="3">
    <location>
        <begin position="1430"/>
        <end position="1445"/>
    </location>
</feature>
<evidence type="ECO:0000256" key="3">
    <source>
        <dbReference type="SAM" id="MobiDB-lite"/>
    </source>
</evidence>
<organism evidence="6">
    <name type="scientific">Grosmannia clavigera (strain kw1407 / UAMH 11150)</name>
    <name type="common">Blue stain fungus</name>
    <name type="synonym">Graphiocladiella clavigera</name>
    <dbReference type="NCBI Taxonomy" id="655863"/>
    <lineage>
        <taxon>Eukaryota</taxon>
        <taxon>Fungi</taxon>
        <taxon>Dikarya</taxon>
        <taxon>Ascomycota</taxon>
        <taxon>Pezizomycotina</taxon>
        <taxon>Sordariomycetes</taxon>
        <taxon>Sordariomycetidae</taxon>
        <taxon>Ophiostomatales</taxon>
        <taxon>Ophiostomataceae</taxon>
        <taxon>Leptographium</taxon>
    </lineage>
</organism>
<dbReference type="Gene3D" id="1.25.40.60">
    <property type="match status" value="1"/>
</dbReference>
<dbReference type="NCBIfam" id="TIGR00797">
    <property type="entry name" value="matE"/>
    <property type="match status" value="1"/>
</dbReference>
<keyword evidence="4" id="KW-1133">Transmembrane helix</keyword>
<feature type="transmembrane region" description="Helical" evidence="4">
    <location>
        <begin position="649"/>
        <end position="671"/>
    </location>
</feature>
<dbReference type="InterPro" id="IPR043127">
    <property type="entry name" value="Sec-1-like_dom3a"/>
</dbReference>
<dbReference type="EMBL" id="GL630006">
    <property type="protein sequence ID" value="EFW98512.1"/>
    <property type="molecule type" value="Genomic_DNA"/>
</dbReference>
<comment type="similarity">
    <text evidence="2">Belongs to the multi antimicrobial extrusion (MATE) (TC 2.A.66.1) family.</text>
</comment>
<dbReference type="STRING" id="655863.F0XUW5"/>
<feature type="compositionally biased region" description="Acidic residues" evidence="3">
    <location>
        <begin position="64"/>
        <end position="77"/>
    </location>
</feature>
<feature type="transmembrane region" description="Helical" evidence="4">
    <location>
        <begin position="501"/>
        <end position="519"/>
    </location>
</feature>
<proteinExistence type="inferred from homology"/>
<reference evidence="5 6" key="1">
    <citation type="journal article" date="2011" name="Proc. Natl. Acad. Sci. U.S.A.">
        <title>Genome and transcriptome analyses of the mountain pine beetle-fungal symbiont Grosmannia clavigera, a lodgepole pine pathogen.</title>
        <authorList>
            <person name="DiGuistini S."/>
            <person name="Wang Y."/>
            <person name="Liao N.Y."/>
            <person name="Taylor G."/>
            <person name="Tanguay P."/>
            <person name="Feau N."/>
            <person name="Henrissat B."/>
            <person name="Chan S.K."/>
            <person name="Hesse-Orce U."/>
            <person name="Alamouti S.M."/>
            <person name="Tsui C.K.M."/>
            <person name="Docking R.T."/>
            <person name="Levasseur A."/>
            <person name="Haridas S."/>
            <person name="Robertson G."/>
            <person name="Birol I."/>
            <person name="Holt R.A."/>
            <person name="Marra M.A."/>
            <person name="Hamelin R.C."/>
            <person name="Hirst M."/>
            <person name="Jones S.J.M."/>
            <person name="Bohlmann J."/>
            <person name="Breuil C."/>
        </authorList>
    </citation>
    <scope>NUCLEOTIDE SEQUENCE [LARGE SCALE GENOMIC DNA]</scope>
    <source>
        <strain evidence="6">kw1407 / UAMH 11150</strain>
    </source>
</reference>
<dbReference type="PANTHER" id="PTHR11679">
    <property type="entry name" value="VESICLE PROTEIN SORTING-ASSOCIATED"/>
    <property type="match status" value="1"/>
</dbReference>
<feature type="compositionally biased region" description="Pro residues" evidence="3">
    <location>
        <begin position="1348"/>
        <end position="1357"/>
    </location>
</feature>
<dbReference type="SUPFAM" id="SSF56815">
    <property type="entry name" value="Sec1/munc18-like (SM) proteins"/>
    <property type="match status" value="1"/>
</dbReference>
<dbReference type="GO" id="GO:0015297">
    <property type="term" value="F:antiporter activity"/>
    <property type="evidence" value="ECO:0007669"/>
    <property type="project" value="InterPro"/>
</dbReference>
<comment type="similarity">
    <text evidence="1">Belongs to the STXBP/unc-18/SEC1 family.</text>
</comment>
<dbReference type="Gene3D" id="3.40.50.2060">
    <property type="match status" value="1"/>
</dbReference>
<keyword evidence="4" id="KW-0472">Membrane</keyword>
<dbReference type="GO" id="GO:1990961">
    <property type="term" value="P:xenobiotic detoxification by transmembrane export across the plasma membrane"/>
    <property type="evidence" value="ECO:0007669"/>
    <property type="project" value="InterPro"/>
</dbReference>
<dbReference type="GO" id="GO:0042910">
    <property type="term" value="F:xenobiotic transmembrane transporter activity"/>
    <property type="evidence" value="ECO:0007669"/>
    <property type="project" value="InterPro"/>
</dbReference>
<keyword evidence="6" id="KW-1185">Reference proteome</keyword>
<keyword evidence="4" id="KW-0812">Transmembrane</keyword>
<feature type="transmembrane region" description="Helical" evidence="4">
    <location>
        <begin position="539"/>
        <end position="559"/>
    </location>
</feature>
<gene>
    <name evidence="5" type="ORF">CMQ_4364</name>
</gene>
<feature type="transmembrane region" description="Helical" evidence="4">
    <location>
        <begin position="613"/>
        <end position="637"/>
    </location>
</feature>
<feature type="compositionally biased region" description="Gly residues" evidence="3">
    <location>
        <begin position="1384"/>
        <end position="1398"/>
    </location>
</feature>
<dbReference type="Proteomes" id="UP000007796">
    <property type="component" value="Unassembled WGS sequence"/>
</dbReference>
<dbReference type="InterPro" id="IPR036045">
    <property type="entry name" value="Sec1-like_sf"/>
</dbReference>
<sequence>MAPSRPIAVASPANGDRRGSFAGLVSSLGASFVNPSPLAHEAVLRDVASLYESELEADERTAETDDDDLATDSDLNSDSDSQPDVGAPDLYRRPSGIAYGTSRPAIGLLAPITGPPLSRLERKASRHAERSLLRDNHLLPPKHASVANGGGSAGSVAGVASSSADVGVVEQAGLLTRLYKRMFSTKVPRKTADEERLPRMPSMAADGATTPFLTPSWGQHASDSADTTTTTPTEHTALLAAPPPAPPAGEPTSHRHLDEQWEAAVAAGQIHTTWQREAQTIAVYSRSLIITFLLQYSINITSIFAVGHIGKVELGAVSLASMTASITFYSPVQGLATCLDTLCAQAYGSGHKTLVGLQLQRMCCFLVLLIVPLEYLWLHADGVLAALIPDQETAVLAGRYLRVLAYSMPASAVFECAKRYMMAQGLFMANTYVLLIAAPFNVLLNWYLVWHLELGFIGAPISSAITQWLMPTLLLLYVLFIDGSQCWGGFSRRVFSNWGPMVRLALPGMVMIEAEYFAFEVLTLASGQFGTTELAAQSILVTITSTTYQIPFPMSIAASTRIANLIGARLPEAAKTCARVAVVAGVLIGFFNVALVAGFRYQIPGLFTSDPDVAATVALAIPICAFMQVFDGLSAVANGLLRGVGRQEIGGYASLAAYYLIGLPLSFYLAFYRDWKLPGLWAGVTLGLALVSIAEYRYLYKYNWQNAVEEAEERNASVLIETIKNITRGDWKVLVLDENTKKIIDNVVKEDDILNQNIANIEQIEERREKNPTMDAIYLISPQPHIVECLLADLDRKRYRRAFVVWSSALDGQLRQRIDSVPAARQLIAGIETLAINFFPRESNLVTFRDPWSFPVLFHPDCNGMVRQHMEDLAHKISSVCISSGEYPKVRYYRPRAPLHEASVLCTHLARFVQEQLDDYARQNRDFPPPSTRPQSVLVITDRSMDLMAPLVHEFTYQAMAHDLLPIREGDRTLFHMIINEGTATAEEKDMELQEKDSVWVDNRHRHMKDTIDKLMGDFQKFLDQNPHFTDAAADTTNLNAIKDMLAGLPQFQEMKEAYSLHLTMAQECMSQFQQHKLPDVASVEQTMATGLDEDYRKPRDLLDQVVRLLDDDAILKEDRQRLIMLYVLYRDGVVAEDVRRLLAHAGLPPTTFDSIVNLELLGGRPVRANLKDVRQPPPQALFPVDPKVALAAAQAAGEDGYALSRFEPAVQQLLDRLCRGQLDQAVFPYVNPPADPNEDAALAAAAMGSLRAAKPSWAGTNRRVPDNRQRVFVFVAGGATFSEARACYEASTRHGRDVVLATSHMLTPSLFLRQLADLSADFRKLDIPLARPPPKPPAHLFERDPPPKPQPPPPQSLPARPGVGVGVGGGPGMAGRAPSRPGGPVGPGAPGTSSGGGPQPPTKQFGHMALGSGGSSSHLPVNGAGGDHKPHKDKKKRNLFGLKK</sequence>
<dbReference type="Pfam" id="PF00995">
    <property type="entry name" value="Sec1"/>
    <property type="match status" value="1"/>
</dbReference>
<feature type="region of interest" description="Disordered" evidence="3">
    <location>
        <begin position="121"/>
        <end position="158"/>
    </location>
</feature>
<feature type="transmembrane region" description="Helical" evidence="4">
    <location>
        <begin position="429"/>
        <end position="448"/>
    </location>
</feature>
<dbReference type="InParanoid" id="F0XUW5"/>
<evidence type="ECO:0000256" key="1">
    <source>
        <dbReference type="ARBA" id="ARBA00009884"/>
    </source>
</evidence>
<dbReference type="GeneID" id="25977567"/>
<feature type="transmembrane region" description="Helical" evidence="4">
    <location>
        <begin position="580"/>
        <end position="601"/>
    </location>
</feature>
<dbReference type="InterPro" id="IPR001619">
    <property type="entry name" value="Sec1-like"/>
</dbReference>